<comment type="caution">
    <text evidence="2">The sequence shown here is derived from an EMBL/GenBank/DDBJ whole genome shotgun (WGS) entry which is preliminary data.</text>
</comment>
<feature type="compositionally biased region" description="Gly residues" evidence="1">
    <location>
        <begin position="8"/>
        <end position="23"/>
    </location>
</feature>
<evidence type="ECO:0000313" key="2">
    <source>
        <dbReference type="EMBL" id="GAA4811171.1"/>
    </source>
</evidence>
<dbReference type="InterPro" id="IPR036689">
    <property type="entry name" value="ESAT-6-like_sf"/>
</dbReference>
<organism evidence="2 3">
    <name type="scientific">Actinomycetospora chlora</name>
    <dbReference type="NCBI Taxonomy" id="663608"/>
    <lineage>
        <taxon>Bacteria</taxon>
        <taxon>Bacillati</taxon>
        <taxon>Actinomycetota</taxon>
        <taxon>Actinomycetes</taxon>
        <taxon>Pseudonocardiales</taxon>
        <taxon>Pseudonocardiaceae</taxon>
        <taxon>Actinomycetospora</taxon>
    </lineage>
</organism>
<keyword evidence="3" id="KW-1185">Reference proteome</keyword>
<evidence type="ECO:0008006" key="4">
    <source>
        <dbReference type="Google" id="ProtNLM"/>
    </source>
</evidence>
<accession>A0ABP9CK14</accession>
<dbReference type="RefSeq" id="WP_345424079.1">
    <property type="nucleotide sequence ID" value="NZ_BAABHO010000074.1"/>
</dbReference>
<evidence type="ECO:0000256" key="1">
    <source>
        <dbReference type="SAM" id="MobiDB-lite"/>
    </source>
</evidence>
<dbReference type="SUPFAM" id="SSF140453">
    <property type="entry name" value="EsxAB dimer-like"/>
    <property type="match status" value="1"/>
</dbReference>
<dbReference type="Proteomes" id="UP001500928">
    <property type="component" value="Unassembled WGS sequence"/>
</dbReference>
<feature type="region of interest" description="Disordered" evidence="1">
    <location>
        <begin position="1"/>
        <end position="28"/>
    </location>
</feature>
<name>A0ABP9CK14_9PSEU</name>
<dbReference type="EMBL" id="BAABHO010000074">
    <property type="protein sequence ID" value="GAA4811171.1"/>
    <property type="molecule type" value="Genomic_DNA"/>
</dbReference>
<proteinExistence type="predicted"/>
<sequence>MSPEESAGRGGTGGGTGGTGGSGEVSIQPDEARAFAGQVEALEQGIADAQAALDGLAAEPLAVGSGQDNAAIAGWYRDLVTSDTVPAARTLAGELADLGRAVRDSATRWEHLDSGGAGAFGADGPG</sequence>
<reference evidence="3" key="1">
    <citation type="journal article" date="2019" name="Int. J. Syst. Evol. Microbiol.">
        <title>The Global Catalogue of Microorganisms (GCM) 10K type strain sequencing project: providing services to taxonomists for standard genome sequencing and annotation.</title>
        <authorList>
            <consortium name="The Broad Institute Genomics Platform"/>
            <consortium name="The Broad Institute Genome Sequencing Center for Infectious Disease"/>
            <person name="Wu L."/>
            <person name="Ma J."/>
        </authorList>
    </citation>
    <scope>NUCLEOTIDE SEQUENCE [LARGE SCALE GENOMIC DNA]</scope>
    <source>
        <strain evidence="3">JCM 17979</strain>
    </source>
</reference>
<gene>
    <name evidence="2" type="ORF">GCM10023200_56180</name>
</gene>
<protein>
    <recommendedName>
        <fullName evidence="4">PE domain-containing protein</fullName>
    </recommendedName>
</protein>
<evidence type="ECO:0000313" key="3">
    <source>
        <dbReference type="Proteomes" id="UP001500928"/>
    </source>
</evidence>